<dbReference type="Proteomes" id="UP000432715">
    <property type="component" value="Unassembled WGS sequence"/>
</dbReference>
<proteinExistence type="predicted"/>
<evidence type="ECO:0000313" key="3">
    <source>
        <dbReference type="Proteomes" id="UP000432715"/>
    </source>
</evidence>
<accession>A0A6I0F1X3</accession>
<keyword evidence="1" id="KW-1133">Transmembrane helix</keyword>
<comment type="caution">
    <text evidence="2">The sequence shown here is derived from an EMBL/GenBank/DDBJ whole genome shotgun (WGS) entry which is preliminary data.</text>
</comment>
<reference evidence="2 3" key="1">
    <citation type="submission" date="2019-10" db="EMBL/GenBank/DDBJ databases">
        <title>Alkaliphilus serpentinus sp. nov. and Alkaliphilus pronyensis sp. nov., two novel anaerobic alkaliphilic species isolated from the serpentinized-hosted hydrothermal field of the Prony Bay (New Caledonia).</title>
        <authorList>
            <person name="Postec A."/>
        </authorList>
    </citation>
    <scope>NUCLEOTIDE SEQUENCE [LARGE SCALE GENOMIC DNA]</scope>
    <source>
        <strain evidence="2 3">LacV</strain>
    </source>
</reference>
<keyword evidence="1" id="KW-0472">Membrane</keyword>
<sequence length="179" mass="20837">MISRKRSKLPYYFGMYIILFFAYQIDIVYANSSWRWLTSSPRELLPIAIIFTLAIEYIGIVVFGKVKQMNWRRTKILGIIIAANIASFLLPFVMRTIAMRATSVNWLEAWEDAFGAGPFYIVLFGYLFITILFEIPVMYGNLKKHTMSKKLLFRLIIALNIVTTCIVAVLERILYKGQW</sequence>
<evidence type="ECO:0000256" key="1">
    <source>
        <dbReference type="SAM" id="Phobius"/>
    </source>
</evidence>
<organism evidence="2 3">
    <name type="scientific">Alkaliphilus pronyensis</name>
    <dbReference type="NCBI Taxonomy" id="1482732"/>
    <lineage>
        <taxon>Bacteria</taxon>
        <taxon>Bacillati</taxon>
        <taxon>Bacillota</taxon>
        <taxon>Clostridia</taxon>
        <taxon>Peptostreptococcales</taxon>
        <taxon>Natronincolaceae</taxon>
        <taxon>Alkaliphilus</taxon>
    </lineage>
</organism>
<keyword evidence="3" id="KW-1185">Reference proteome</keyword>
<dbReference type="EMBL" id="WBZC01000062">
    <property type="protein sequence ID" value="KAB3530919.1"/>
    <property type="molecule type" value="Genomic_DNA"/>
</dbReference>
<feature type="transmembrane region" description="Helical" evidence="1">
    <location>
        <begin position="12"/>
        <end position="32"/>
    </location>
</feature>
<dbReference type="RefSeq" id="WP_151862136.1">
    <property type="nucleotide sequence ID" value="NZ_WBZC01000062.1"/>
</dbReference>
<feature type="transmembrane region" description="Helical" evidence="1">
    <location>
        <begin position="76"/>
        <end position="98"/>
    </location>
</feature>
<protein>
    <submittedName>
        <fullName evidence="2">Uncharacterized protein</fullName>
    </submittedName>
</protein>
<name>A0A6I0F1X3_9FIRM</name>
<dbReference type="AlphaFoldDB" id="A0A6I0F1X3"/>
<evidence type="ECO:0000313" key="2">
    <source>
        <dbReference type="EMBL" id="KAB3530919.1"/>
    </source>
</evidence>
<feature type="transmembrane region" description="Helical" evidence="1">
    <location>
        <begin position="44"/>
        <end position="64"/>
    </location>
</feature>
<keyword evidence="1" id="KW-0812">Transmembrane</keyword>
<gene>
    <name evidence="2" type="ORF">F8154_13440</name>
</gene>
<dbReference type="OrthoDB" id="2062708at2"/>
<feature type="transmembrane region" description="Helical" evidence="1">
    <location>
        <begin position="118"/>
        <end position="139"/>
    </location>
</feature>
<feature type="transmembrane region" description="Helical" evidence="1">
    <location>
        <begin position="151"/>
        <end position="170"/>
    </location>
</feature>